<accession>A0A3B0VD28</accession>
<dbReference type="AlphaFoldDB" id="A0A3B0VD28"/>
<dbReference type="PANTHER" id="PTHR33383">
    <property type="entry name" value="MEMBRANE PROTEIN INSERTION EFFICIENCY FACTOR-RELATED"/>
    <property type="match status" value="1"/>
</dbReference>
<name>A0A3B0VD28_9ZZZZ</name>
<dbReference type="EMBL" id="UOEW01000287">
    <property type="protein sequence ID" value="VAW40791.1"/>
    <property type="molecule type" value="Genomic_DNA"/>
</dbReference>
<proteinExistence type="inferred from homology"/>
<gene>
    <name evidence="1" type="ORF">MNBD_GAMMA01-252</name>
</gene>
<evidence type="ECO:0000313" key="1">
    <source>
        <dbReference type="EMBL" id="VAW40791.1"/>
    </source>
</evidence>
<reference evidence="1" key="1">
    <citation type="submission" date="2018-06" db="EMBL/GenBank/DDBJ databases">
        <authorList>
            <person name="Zhirakovskaya E."/>
        </authorList>
    </citation>
    <scope>NUCLEOTIDE SEQUENCE</scope>
</reference>
<protein>
    <submittedName>
        <fullName evidence="1">Membrane protein insertion efficiency factor YidD</fullName>
    </submittedName>
</protein>
<dbReference type="HAMAP" id="MF_00386">
    <property type="entry name" value="UPF0161_YidD"/>
    <property type="match status" value="1"/>
</dbReference>
<sequence length="84" mass="9692">MKFILIQLLKGYKYFISPLFGARCRFYPSCSEYMMTAIERFGIIKGMGMGIKRISRCHPACEGGIDHVPELDKTKQKCEQNHDD</sequence>
<dbReference type="Pfam" id="PF01809">
    <property type="entry name" value="YidD"/>
    <property type="match status" value="1"/>
</dbReference>
<dbReference type="SMART" id="SM01234">
    <property type="entry name" value="Haemolytic"/>
    <property type="match status" value="1"/>
</dbReference>
<dbReference type="NCBIfam" id="TIGR00278">
    <property type="entry name" value="membrane protein insertion efficiency factor YidD"/>
    <property type="match status" value="1"/>
</dbReference>
<dbReference type="PANTHER" id="PTHR33383:SF1">
    <property type="entry name" value="MEMBRANE PROTEIN INSERTION EFFICIENCY FACTOR-RELATED"/>
    <property type="match status" value="1"/>
</dbReference>
<dbReference type="InterPro" id="IPR002696">
    <property type="entry name" value="Membr_insert_effic_factor_YidD"/>
</dbReference>
<organism evidence="1">
    <name type="scientific">hydrothermal vent metagenome</name>
    <dbReference type="NCBI Taxonomy" id="652676"/>
    <lineage>
        <taxon>unclassified sequences</taxon>
        <taxon>metagenomes</taxon>
        <taxon>ecological metagenomes</taxon>
    </lineage>
</organism>